<dbReference type="AlphaFoldDB" id="A0A1W1UX47"/>
<proteinExistence type="predicted"/>
<dbReference type="Proteomes" id="UP000192582">
    <property type="component" value="Unassembled WGS sequence"/>
</dbReference>
<reference evidence="1 2" key="1">
    <citation type="submission" date="2017-04" db="EMBL/GenBank/DDBJ databases">
        <authorList>
            <person name="Afonso C.L."/>
            <person name="Miller P.J."/>
            <person name="Scott M.A."/>
            <person name="Spackman E."/>
            <person name="Goraichik I."/>
            <person name="Dimitrov K.M."/>
            <person name="Suarez D.L."/>
            <person name="Swayne D.E."/>
        </authorList>
    </citation>
    <scope>NUCLEOTIDE SEQUENCE [LARGE SCALE GENOMIC DNA]</scope>
    <source>
        <strain evidence="1 2">KR-140</strain>
    </source>
</reference>
<evidence type="ECO:0000313" key="2">
    <source>
        <dbReference type="Proteomes" id="UP000192582"/>
    </source>
</evidence>
<sequence>MADANNIQWIKAGSVAAWVTSPDDPDPTPAARPLTLWTVPEGNLRMALHEDILYVSPMDSGAEIMDADRRAARAFGYYGPLPVQAPT</sequence>
<dbReference type="EMBL" id="FWWU01000008">
    <property type="protein sequence ID" value="SMB85662.1"/>
    <property type="molecule type" value="Genomic_DNA"/>
</dbReference>
<keyword evidence="2" id="KW-1185">Reference proteome</keyword>
<name>A0A1W1UX47_9DEIO</name>
<dbReference type="STRING" id="695939.SAMN00790413_03497"/>
<organism evidence="1 2">
    <name type="scientific">Deinococcus hopiensis KR-140</name>
    <dbReference type="NCBI Taxonomy" id="695939"/>
    <lineage>
        <taxon>Bacteria</taxon>
        <taxon>Thermotogati</taxon>
        <taxon>Deinococcota</taxon>
        <taxon>Deinococci</taxon>
        <taxon>Deinococcales</taxon>
        <taxon>Deinococcaceae</taxon>
        <taxon>Deinococcus</taxon>
    </lineage>
</organism>
<gene>
    <name evidence="1" type="ORF">SAMN00790413_03497</name>
</gene>
<protein>
    <submittedName>
        <fullName evidence="1">Uncharacterized protein</fullName>
    </submittedName>
</protein>
<accession>A0A1W1UX47</accession>
<evidence type="ECO:0000313" key="1">
    <source>
        <dbReference type="EMBL" id="SMB85662.1"/>
    </source>
</evidence>